<evidence type="ECO:0000313" key="2">
    <source>
        <dbReference type="EMBL" id="CAG8549695.1"/>
    </source>
</evidence>
<protein>
    <submittedName>
        <fullName evidence="2">1090_t:CDS:1</fullName>
    </submittedName>
</protein>
<dbReference type="AlphaFoldDB" id="A0A9N9FQN7"/>
<evidence type="ECO:0000313" key="3">
    <source>
        <dbReference type="Proteomes" id="UP000789706"/>
    </source>
</evidence>
<dbReference type="EMBL" id="CAJVPK010000793">
    <property type="protein sequence ID" value="CAG8549695.1"/>
    <property type="molecule type" value="Genomic_DNA"/>
</dbReference>
<dbReference type="Proteomes" id="UP000789706">
    <property type="component" value="Unassembled WGS sequence"/>
</dbReference>
<proteinExistence type="predicted"/>
<dbReference type="OrthoDB" id="9909019at2759"/>
<keyword evidence="3" id="KW-1185">Reference proteome</keyword>
<sequence length="132" mass="15173">MLWSYLQATFTTPGYSTDSKSITEQREYDEYEELRSLNLLNSSNSEGAIFDLDLNFSFLILIGAIFGLCLIGFTIFHTSLILSNQTTLESIIKHNYRLRRDVLGPYCDGKTWPLNAYRYSTLCDSLFDPNPF</sequence>
<organism evidence="2 3">
    <name type="scientific">Diversispora eburnea</name>
    <dbReference type="NCBI Taxonomy" id="1213867"/>
    <lineage>
        <taxon>Eukaryota</taxon>
        <taxon>Fungi</taxon>
        <taxon>Fungi incertae sedis</taxon>
        <taxon>Mucoromycota</taxon>
        <taxon>Glomeromycotina</taxon>
        <taxon>Glomeromycetes</taxon>
        <taxon>Diversisporales</taxon>
        <taxon>Diversisporaceae</taxon>
        <taxon>Diversispora</taxon>
    </lineage>
</organism>
<keyword evidence="1" id="KW-0812">Transmembrane</keyword>
<accession>A0A9N9FQN7</accession>
<feature type="transmembrane region" description="Helical" evidence="1">
    <location>
        <begin position="56"/>
        <end position="76"/>
    </location>
</feature>
<evidence type="ECO:0000256" key="1">
    <source>
        <dbReference type="SAM" id="Phobius"/>
    </source>
</evidence>
<gene>
    <name evidence="2" type="ORF">DEBURN_LOCUS7036</name>
</gene>
<name>A0A9N9FQN7_9GLOM</name>
<keyword evidence="1" id="KW-1133">Transmembrane helix</keyword>
<reference evidence="2" key="1">
    <citation type="submission" date="2021-06" db="EMBL/GenBank/DDBJ databases">
        <authorList>
            <person name="Kallberg Y."/>
            <person name="Tangrot J."/>
            <person name="Rosling A."/>
        </authorList>
    </citation>
    <scope>NUCLEOTIDE SEQUENCE</scope>
    <source>
        <strain evidence="2">AZ414A</strain>
    </source>
</reference>
<keyword evidence="1" id="KW-0472">Membrane</keyword>
<comment type="caution">
    <text evidence="2">The sequence shown here is derived from an EMBL/GenBank/DDBJ whole genome shotgun (WGS) entry which is preliminary data.</text>
</comment>